<proteinExistence type="predicted"/>
<dbReference type="Pfam" id="PF23513">
    <property type="entry name" value="Microp_apicomplexa_9"/>
    <property type="match status" value="1"/>
</dbReference>
<sequence>MVHVTADSLFVRCGLAAAAYYLPQDLGVFALLSTTKSSVSRNITGPKVSGPPEDKLDDLIFNFMSDRNYTPASYSVSKGRNFTVVDLF</sequence>
<evidence type="ECO:0000313" key="1">
    <source>
        <dbReference type="EMBL" id="UVC54310.1"/>
    </source>
</evidence>
<dbReference type="AlphaFoldDB" id="A0A976SKH5"/>
<reference evidence="1" key="1">
    <citation type="submission" date="2022-07" db="EMBL/GenBank/DDBJ databases">
        <title>Evaluation of T. orientalis genome assembly methods using nanopore sequencing and analysis of variation between genomes.</title>
        <authorList>
            <person name="Yam J."/>
            <person name="Micallef M.L."/>
            <person name="Liu M."/>
            <person name="Djordjevic S.P."/>
            <person name="Bogema D.R."/>
            <person name="Jenkins C."/>
        </authorList>
    </citation>
    <scope>NUCLEOTIDE SEQUENCE</scope>
    <source>
        <strain evidence="1">Fish Creek</strain>
    </source>
</reference>
<evidence type="ECO:0000313" key="2">
    <source>
        <dbReference type="Proteomes" id="UP000244803"/>
    </source>
</evidence>
<organism evidence="1 2">
    <name type="scientific">Theileria orientalis</name>
    <dbReference type="NCBI Taxonomy" id="68886"/>
    <lineage>
        <taxon>Eukaryota</taxon>
        <taxon>Sar</taxon>
        <taxon>Alveolata</taxon>
        <taxon>Apicomplexa</taxon>
        <taxon>Aconoidasida</taxon>
        <taxon>Piroplasmida</taxon>
        <taxon>Theileriidae</taxon>
        <taxon>Theileria</taxon>
    </lineage>
</organism>
<gene>
    <name evidence="1" type="ORF">MACJ_003847</name>
</gene>
<dbReference type="InterPro" id="IPR056348">
    <property type="entry name" value="Microp_apicomplexa_9"/>
</dbReference>
<name>A0A976SKH5_THEOR</name>
<dbReference type="Proteomes" id="UP000244803">
    <property type="component" value="Chromosome 3"/>
</dbReference>
<dbReference type="EMBL" id="CP056066">
    <property type="protein sequence ID" value="UVC54310.1"/>
    <property type="molecule type" value="Genomic_DNA"/>
</dbReference>
<accession>A0A976SKH5</accession>
<protein>
    <submittedName>
        <fullName evidence="1">Uncharacterized protein</fullName>
    </submittedName>
</protein>